<feature type="region of interest" description="Disordered" evidence="5">
    <location>
        <begin position="15"/>
        <end position="93"/>
    </location>
</feature>
<protein>
    <submittedName>
        <fullName evidence="6">Mitochondrial large ribosomal subunit</fullName>
    </submittedName>
</protein>
<evidence type="ECO:0000256" key="3">
    <source>
        <dbReference type="ARBA" id="ARBA00023274"/>
    </source>
</evidence>
<dbReference type="GO" id="GO:0006412">
    <property type="term" value="P:translation"/>
    <property type="evidence" value="ECO:0007669"/>
    <property type="project" value="InterPro"/>
</dbReference>
<keyword evidence="2 4" id="KW-0689">Ribosomal protein</keyword>
<evidence type="ECO:0000313" key="6">
    <source>
        <dbReference type="EMBL" id="OAA61940.1"/>
    </source>
</evidence>
<feature type="region of interest" description="Disordered" evidence="5">
    <location>
        <begin position="124"/>
        <end position="151"/>
    </location>
</feature>
<accession>A0A167UV54</accession>
<dbReference type="STRING" id="1081102.A0A167UV54"/>
<dbReference type="EMBL" id="AZHD01000007">
    <property type="protein sequence ID" value="OAA61940.1"/>
    <property type="molecule type" value="Genomic_DNA"/>
</dbReference>
<gene>
    <name evidence="6" type="ORF">SPI_04799</name>
</gene>
<comment type="caution">
    <text evidence="6">The sequence shown here is derived from an EMBL/GenBank/DDBJ whole genome shotgun (WGS) entry which is preliminary data.</text>
</comment>
<keyword evidence="7" id="KW-1185">Reference proteome</keyword>
<dbReference type="GO" id="GO:0003735">
    <property type="term" value="F:structural constituent of ribosome"/>
    <property type="evidence" value="ECO:0007669"/>
    <property type="project" value="InterPro"/>
</dbReference>
<comment type="similarity">
    <text evidence="1 4">Belongs to the universal ribosomal protein uL22 family.</text>
</comment>
<dbReference type="PANTHER" id="PTHR13501:SF10">
    <property type="entry name" value="LARGE RIBOSOMAL SUBUNIT PROTEIN UL22M"/>
    <property type="match status" value="1"/>
</dbReference>
<dbReference type="InterPro" id="IPR047867">
    <property type="entry name" value="Ribosomal_uL22_bac/org-type"/>
</dbReference>
<evidence type="ECO:0000256" key="4">
    <source>
        <dbReference type="RuleBase" id="RU004005"/>
    </source>
</evidence>
<dbReference type="Gene3D" id="3.90.470.10">
    <property type="entry name" value="Ribosomal protein L22/L17"/>
    <property type="match status" value="1"/>
</dbReference>
<feature type="compositionally biased region" description="Low complexity" evidence="5">
    <location>
        <begin position="20"/>
        <end position="46"/>
    </location>
</feature>
<dbReference type="PANTHER" id="PTHR13501">
    <property type="entry name" value="CHLOROPLAST 50S RIBOSOMAL PROTEIN L22-RELATED"/>
    <property type="match status" value="1"/>
</dbReference>
<evidence type="ECO:0000256" key="1">
    <source>
        <dbReference type="ARBA" id="ARBA00009451"/>
    </source>
</evidence>
<evidence type="ECO:0000256" key="5">
    <source>
        <dbReference type="SAM" id="MobiDB-lite"/>
    </source>
</evidence>
<dbReference type="InterPro" id="IPR036394">
    <property type="entry name" value="Ribosomal_uL22_sf"/>
</dbReference>
<dbReference type="GO" id="GO:0015934">
    <property type="term" value="C:large ribosomal subunit"/>
    <property type="evidence" value="ECO:0007669"/>
    <property type="project" value="InterPro"/>
</dbReference>
<evidence type="ECO:0000256" key="2">
    <source>
        <dbReference type="ARBA" id="ARBA00022980"/>
    </source>
</evidence>
<sequence>MSLRLPSRRALATAANGLRPATTTTTTTTIPTPTTAAAATTATTAAHGSVSRPPAARSLHTTPARAIEWGRLFGRRGGSKKAGSEPSAGMPQDLQRAKTREAFMNRMTNTGLDASPLLAEMGADEDGEAATKKPAPSPGGQQPPSRSSAHRTDLGVSLLRGDMARAVDPDPRSRVRWERKMVVRHVARLLAPAGRESPAETLARTERVLLHKSPPLPTSTKKLMHLARQIAGKTVDEALVQMRFSKKKMAQEVRWHLEEARDLAVVERGMGLGGRTARTDNDSENGTENGNDNDNDTADAPAPRTIQTKDGHWRTIADPTRMYVDQAYVGRGAWRAATFVRRARGRRTVEEKTRIRQHEERVTKEAKKAPWVHLPNRPVTAQRPYYSW</sequence>
<feature type="region of interest" description="Disordered" evidence="5">
    <location>
        <begin position="273"/>
        <end position="305"/>
    </location>
</feature>
<proteinExistence type="inferred from homology"/>
<feature type="compositionally biased region" description="Low complexity" evidence="5">
    <location>
        <begin position="138"/>
        <end position="147"/>
    </location>
</feature>
<dbReference type="Pfam" id="PF00237">
    <property type="entry name" value="Ribosomal_L22"/>
    <property type="match status" value="1"/>
</dbReference>
<dbReference type="SUPFAM" id="SSF54843">
    <property type="entry name" value="Ribosomal protein L22"/>
    <property type="match status" value="1"/>
</dbReference>
<keyword evidence="3 4" id="KW-0687">Ribonucleoprotein</keyword>
<organism evidence="6 7">
    <name type="scientific">Niveomyces insectorum RCEF 264</name>
    <dbReference type="NCBI Taxonomy" id="1081102"/>
    <lineage>
        <taxon>Eukaryota</taxon>
        <taxon>Fungi</taxon>
        <taxon>Dikarya</taxon>
        <taxon>Ascomycota</taxon>
        <taxon>Pezizomycotina</taxon>
        <taxon>Sordariomycetes</taxon>
        <taxon>Hypocreomycetidae</taxon>
        <taxon>Hypocreales</taxon>
        <taxon>Cordycipitaceae</taxon>
        <taxon>Niveomyces</taxon>
    </lineage>
</organism>
<name>A0A167UV54_9HYPO</name>
<dbReference type="AlphaFoldDB" id="A0A167UV54"/>
<evidence type="ECO:0000313" key="7">
    <source>
        <dbReference type="Proteomes" id="UP000076874"/>
    </source>
</evidence>
<dbReference type="Proteomes" id="UP000076874">
    <property type="component" value="Unassembled WGS sequence"/>
</dbReference>
<reference evidence="6 7" key="1">
    <citation type="journal article" date="2016" name="Genome Biol. Evol.">
        <title>Divergent and convergent evolution of fungal pathogenicity.</title>
        <authorList>
            <person name="Shang Y."/>
            <person name="Xiao G."/>
            <person name="Zheng P."/>
            <person name="Cen K."/>
            <person name="Zhan S."/>
            <person name="Wang C."/>
        </authorList>
    </citation>
    <scope>NUCLEOTIDE SEQUENCE [LARGE SCALE GENOMIC DNA]</scope>
    <source>
        <strain evidence="6 7">RCEF 264</strain>
    </source>
</reference>
<dbReference type="InterPro" id="IPR001063">
    <property type="entry name" value="Ribosomal_uL22"/>
</dbReference>
<dbReference type="OrthoDB" id="416470at2759"/>